<protein>
    <submittedName>
        <fullName evidence="1">Uncharacterized protein</fullName>
    </submittedName>
</protein>
<dbReference type="OrthoDB" id="7593213at2"/>
<dbReference type="EMBL" id="OCND01000018">
    <property type="protein sequence ID" value="SOD57832.1"/>
    <property type="molecule type" value="Genomic_DNA"/>
</dbReference>
<dbReference type="AlphaFoldDB" id="A0A286DGF2"/>
<dbReference type="Proteomes" id="UP000219374">
    <property type="component" value="Unassembled WGS sequence"/>
</dbReference>
<evidence type="ECO:0000313" key="1">
    <source>
        <dbReference type="EMBL" id="SOD57832.1"/>
    </source>
</evidence>
<dbReference type="RefSeq" id="WP_097123729.1">
    <property type="nucleotide sequence ID" value="NZ_OCND01000018.1"/>
</dbReference>
<sequence>MSKTARDACETILREGIRYNLEHEILPSENVVARRLLDRSEELTEAYQEVYDKLHHRAHAVKQFMGMLLSVQAFWSPEKIAQARADREALVEINQKIQGHARALADLLEERTRLHNTSGFSSRTLYHIRDVIDAAYEDNWHYRTFLREPLEHLAGQFDQKYWPELNKIMLAIANDAEHAELEATDPLTEAATLSKRPSTSDQVLAFLAYIEECRGNHDGALPYGFQLSDRSMASLLNVVFDLPVDKLLTAEYVKGRRQRARGLAG</sequence>
<name>A0A286DGF2_9GAMM</name>
<accession>A0A286DGF2</accession>
<keyword evidence="2" id="KW-1185">Reference proteome</keyword>
<organism evidence="1 2">
    <name type="scientific">Pseudoxanthomonas wuyuanensis</name>
    <dbReference type="NCBI Taxonomy" id="1073196"/>
    <lineage>
        <taxon>Bacteria</taxon>
        <taxon>Pseudomonadati</taxon>
        <taxon>Pseudomonadota</taxon>
        <taxon>Gammaproteobacteria</taxon>
        <taxon>Lysobacterales</taxon>
        <taxon>Lysobacteraceae</taxon>
        <taxon>Pseudoxanthomonas</taxon>
    </lineage>
</organism>
<reference evidence="1 2" key="1">
    <citation type="submission" date="2017-09" db="EMBL/GenBank/DDBJ databases">
        <authorList>
            <person name="Ehlers B."/>
            <person name="Leendertz F.H."/>
        </authorList>
    </citation>
    <scope>NUCLEOTIDE SEQUENCE [LARGE SCALE GENOMIC DNA]</scope>
    <source>
        <strain evidence="1 2">CGMCC 1.10978</strain>
    </source>
</reference>
<evidence type="ECO:0000313" key="2">
    <source>
        <dbReference type="Proteomes" id="UP000219374"/>
    </source>
</evidence>
<proteinExistence type="predicted"/>
<gene>
    <name evidence="1" type="ORF">SAMN06296416_1182</name>
</gene>